<dbReference type="Proteomes" id="UP000800981">
    <property type="component" value="Unassembled WGS sequence"/>
</dbReference>
<dbReference type="InterPro" id="IPR051795">
    <property type="entry name" value="Glycosyl_Hydrlase_43"/>
</dbReference>
<dbReference type="EMBL" id="JAANNP010000001">
    <property type="protein sequence ID" value="NHC12221.1"/>
    <property type="molecule type" value="Genomic_DNA"/>
</dbReference>
<organism evidence="5 6">
    <name type="scientific">Motilibacter deserti</name>
    <dbReference type="NCBI Taxonomy" id="2714956"/>
    <lineage>
        <taxon>Bacteria</taxon>
        <taxon>Bacillati</taxon>
        <taxon>Actinomycetota</taxon>
        <taxon>Actinomycetes</taxon>
        <taxon>Motilibacterales</taxon>
        <taxon>Motilibacteraceae</taxon>
        <taxon>Motilibacter</taxon>
    </lineage>
</organism>
<keyword evidence="2 4" id="KW-0378">Hydrolase</keyword>
<dbReference type="Gene3D" id="2.115.10.20">
    <property type="entry name" value="Glycosyl hydrolase domain, family 43"/>
    <property type="match status" value="1"/>
</dbReference>
<comment type="similarity">
    <text evidence="1 4">Belongs to the glycosyl hydrolase 43 family.</text>
</comment>
<comment type="caution">
    <text evidence="5">The sequence shown here is derived from an EMBL/GenBank/DDBJ whole genome shotgun (WGS) entry which is preliminary data.</text>
</comment>
<evidence type="ECO:0000256" key="2">
    <source>
        <dbReference type="ARBA" id="ARBA00022801"/>
    </source>
</evidence>
<evidence type="ECO:0000256" key="1">
    <source>
        <dbReference type="ARBA" id="ARBA00009865"/>
    </source>
</evidence>
<evidence type="ECO:0000256" key="3">
    <source>
        <dbReference type="ARBA" id="ARBA00023295"/>
    </source>
</evidence>
<evidence type="ECO:0000313" key="6">
    <source>
        <dbReference type="Proteomes" id="UP000800981"/>
    </source>
</evidence>
<keyword evidence="6" id="KW-1185">Reference proteome</keyword>
<keyword evidence="3 4" id="KW-0326">Glycosidase</keyword>
<dbReference type="SUPFAM" id="SSF75005">
    <property type="entry name" value="Arabinanase/levansucrase/invertase"/>
    <property type="match status" value="1"/>
</dbReference>
<evidence type="ECO:0000313" key="5">
    <source>
        <dbReference type="EMBL" id="NHC12221.1"/>
    </source>
</evidence>
<dbReference type="InterPro" id="IPR006710">
    <property type="entry name" value="Glyco_hydro_43"/>
</dbReference>
<protein>
    <submittedName>
        <fullName evidence="5">Family 43 glycosylhydrolase</fullName>
    </submittedName>
</protein>
<dbReference type="RefSeq" id="WP_166276233.1">
    <property type="nucleotide sequence ID" value="NZ_JAANNP010000001.1"/>
</dbReference>
<name>A0ABX0GN26_9ACTN</name>
<dbReference type="InterPro" id="IPR023296">
    <property type="entry name" value="Glyco_hydro_beta-prop_sf"/>
</dbReference>
<dbReference type="CDD" id="cd08991">
    <property type="entry name" value="GH43_HoAraf43-like"/>
    <property type="match status" value="1"/>
</dbReference>
<accession>A0ABX0GN26</accession>
<dbReference type="Pfam" id="PF04616">
    <property type="entry name" value="Glyco_hydro_43"/>
    <property type="match status" value="1"/>
</dbReference>
<dbReference type="PANTHER" id="PTHR42812">
    <property type="entry name" value="BETA-XYLOSIDASE"/>
    <property type="match status" value="1"/>
</dbReference>
<proteinExistence type="inferred from homology"/>
<evidence type="ECO:0000256" key="4">
    <source>
        <dbReference type="RuleBase" id="RU361187"/>
    </source>
</evidence>
<gene>
    <name evidence="5" type="ORF">G9H71_00295</name>
</gene>
<sequence length="314" mass="34915">MSFDYQNPVHPDYFADPFVLRTGGRYVAYGTGRVVGGRAFEVLTSDDLVSWSSAGGALERVGEELGGDYWAPEVAEHAGRWWMYYSVGHEDKGHHLRVAVADDPLGPFVDSGIDLTPDERFAIDASPFRDDDGTWYLFFARDVLEGERVGTMVAVDVLEDMTRLRGDARTILLPSGDWQIFLRQREMYGQVYDWHTLEGPFVRKHRGRYYCFYSGGNWGEETYGVAYAVADSPLGPWTEPQGVPPLLRTVPGTVIGPGHNCVVASPDGQDVMVYHAWDSARTARRMCIDPVVWTDDGPRVLGPSSGPTSLARRG</sequence>
<dbReference type="PANTHER" id="PTHR42812:SF5">
    <property type="entry name" value="ENDO-ARABINASE"/>
    <property type="match status" value="1"/>
</dbReference>
<reference evidence="5 6" key="1">
    <citation type="submission" date="2020-03" db="EMBL/GenBank/DDBJ databases">
        <title>Two novel Motilibacter sp.</title>
        <authorList>
            <person name="Liu S."/>
        </authorList>
    </citation>
    <scope>NUCLEOTIDE SEQUENCE [LARGE SCALE GENOMIC DNA]</scope>
    <source>
        <strain evidence="5 6">E257</strain>
    </source>
</reference>